<keyword evidence="2" id="KW-1185">Reference proteome</keyword>
<sequence>MQTGTRLRNLFATMLLFCSPSRPERLWTEFRHGICDDLLPRLRAFGRHHPSPEETYDFGL</sequence>
<dbReference type="AlphaFoldDB" id="A0A4Y7PSB4"/>
<feature type="non-terminal residue" evidence="1">
    <location>
        <position position="60"/>
    </location>
</feature>
<protein>
    <submittedName>
        <fullName evidence="1">Uncharacterized protein</fullName>
    </submittedName>
</protein>
<dbReference type="VEuPathDB" id="FungiDB:BD410DRAFT_679945"/>
<reference evidence="1 2" key="1">
    <citation type="submission" date="2018-06" db="EMBL/GenBank/DDBJ databases">
        <title>A transcriptomic atlas of mushroom development highlights an independent origin of complex multicellularity.</title>
        <authorList>
            <consortium name="DOE Joint Genome Institute"/>
            <person name="Krizsan K."/>
            <person name="Almasi E."/>
            <person name="Merenyi Z."/>
            <person name="Sahu N."/>
            <person name="Viragh M."/>
            <person name="Koszo T."/>
            <person name="Mondo S."/>
            <person name="Kiss B."/>
            <person name="Balint B."/>
            <person name="Kues U."/>
            <person name="Barry K."/>
            <person name="Hegedus J.C."/>
            <person name="Henrissat B."/>
            <person name="Johnson J."/>
            <person name="Lipzen A."/>
            <person name="Ohm R."/>
            <person name="Nagy I."/>
            <person name="Pangilinan J."/>
            <person name="Yan J."/>
            <person name="Xiong Y."/>
            <person name="Grigoriev I.V."/>
            <person name="Hibbett D.S."/>
            <person name="Nagy L.G."/>
        </authorList>
    </citation>
    <scope>NUCLEOTIDE SEQUENCE [LARGE SCALE GENOMIC DNA]</scope>
    <source>
        <strain evidence="1 2">SZMC22713</strain>
    </source>
</reference>
<accession>A0A4Y7PSB4</accession>
<dbReference type="Proteomes" id="UP000294933">
    <property type="component" value="Unassembled WGS sequence"/>
</dbReference>
<dbReference type="STRING" id="50990.A0A4Y7PSB4"/>
<evidence type="ECO:0000313" key="2">
    <source>
        <dbReference type="Proteomes" id="UP000294933"/>
    </source>
</evidence>
<dbReference type="EMBL" id="ML170214">
    <property type="protein sequence ID" value="TDL17978.1"/>
    <property type="molecule type" value="Genomic_DNA"/>
</dbReference>
<dbReference type="OrthoDB" id="1728974at2759"/>
<proteinExistence type="predicted"/>
<gene>
    <name evidence="1" type="ORF">BD410DRAFT_679945</name>
</gene>
<evidence type="ECO:0000313" key="1">
    <source>
        <dbReference type="EMBL" id="TDL17978.1"/>
    </source>
</evidence>
<name>A0A4Y7PSB4_9AGAM</name>
<organism evidence="1 2">
    <name type="scientific">Rickenella mellea</name>
    <dbReference type="NCBI Taxonomy" id="50990"/>
    <lineage>
        <taxon>Eukaryota</taxon>
        <taxon>Fungi</taxon>
        <taxon>Dikarya</taxon>
        <taxon>Basidiomycota</taxon>
        <taxon>Agaricomycotina</taxon>
        <taxon>Agaricomycetes</taxon>
        <taxon>Hymenochaetales</taxon>
        <taxon>Rickenellaceae</taxon>
        <taxon>Rickenella</taxon>
    </lineage>
</organism>